<dbReference type="CDD" id="cd07185">
    <property type="entry name" value="OmpA_C-like"/>
    <property type="match status" value="1"/>
</dbReference>
<dbReference type="EMBL" id="FUXU01000058">
    <property type="protein sequence ID" value="SKA61910.1"/>
    <property type="molecule type" value="Genomic_DNA"/>
</dbReference>
<dbReference type="SUPFAM" id="SSF103088">
    <property type="entry name" value="OmpA-like"/>
    <property type="match status" value="1"/>
</dbReference>
<gene>
    <name evidence="3" type="ORF">SAMN02745132_03547</name>
</gene>
<name>A0A1T4VA87_9GAMM</name>
<organism evidence="3 4">
    <name type="scientific">Enterovibrio nigricans DSM 22720</name>
    <dbReference type="NCBI Taxonomy" id="1121868"/>
    <lineage>
        <taxon>Bacteria</taxon>
        <taxon>Pseudomonadati</taxon>
        <taxon>Pseudomonadota</taxon>
        <taxon>Gammaproteobacteria</taxon>
        <taxon>Vibrionales</taxon>
        <taxon>Vibrionaceae</taxon>
        <taxon>Enterovibrio</taxon>
    </lineage>
</organism>
<reference evidence="4" key="1">
    <citation type="submission" date="2017-02" db="EMBL/GenBank/DDBJ databases">
        <authorList>
            <person name="Varghese N."/>
            <person name="Submissions S."/>
        </authorList>
    </citation>
    <scope>NUCLEOTIDE SEQUENCE [LARGE SCALE GENOMIC DNA]</scope>
    <source>
        <strain evidence="4">DSM 22720</strain>
    </source>
</reference>
<evidence type="ECO:0000259" key="2">
    <source>
        <dbReference type="PROSITE" id="PS51123"/>
    </source>
</evidence>
<evidence type="ECO:0000313" key="3">
    <source>
        <dbReference type="EMBL" id="SKA61910.1"/>
    </source>
</evidence>
<dbReference type="RefSeq" id="WP_170915212.1">
    <property type="nucleotide sequence ID" value="NZ_FUXU01000058.1"/>
</dbReference>
<keyword evidence="4" id="KW-1185">Reference proteome</keyword>
<dbReference type="InterPro" id="IPR006665">
    <property type="entry name" value="OmpA-like"/>
</dbReference>
<accession>A0A1T4VA87</accession>
<proteinExistence type="predicted"/>
<dbReference type="PROSITE" id="PS51123">
    <property type="entry name" value="OMPA_2"/>
    <property type="match status" value="1"/>
</dbReference>
<protein>
    <submittedName>
        <fullName evidence="3">OmpA family protein</fullName>
    </submittedName>
</protein>
<evidence type="ECO:0000256" key="1">
    <source>
        <dbReference type="PROSITE-ProRule" id="PRU00473"/>
    </source>
</evidence>
<dbReference type="InterPro" id="IPR036737">
    <property type="entry name" value="OmpA-like_sf"/>
</dbReference>
<keyword evidence="1" id="KW-0472">Membrane</keyword>
<dbReference type="Gene3D" id="3.30.1330.60">
    <property type="entry name" value="OmpA-like domain"/>
    <property type="match status" value="1"/>
</dbReference>
<dbReference type="GO" id="GO:0016020">
    <property type="term" value="C:membrane"/>
    <property type="evidence" value="ECO:0007669"/>
    <property type="project" value="UniProtKB-UniRule"/>
</dbReference>
<feature type="domain" description="OmpA-like" evidence="2">
    <location>
        <begin position="607"/>
        <end position="728"/>
    </location>
</feature>
<evidence type="ECO:0000313" key="4">
    <source>
        <dbReference type="Proteomes" id="UP000190162"/>
    </source>
</evidence>
<sequence length="1598" mass="180607">MTKSNCLHSHYYLFGMYFPSKLNAETKQKEFPPWHLSESLKDDDKIKNVRPLAAIPMINVTDPDNPELWATNSDFHICKLDNTKPENAAEDGTHPVLYHSEPLHALGEPLPGNCVGNKEFTFRFPPLPLLASLARKNLDNADLVKEIIELSNSVENHQSQLTLTEISLSQLAKPKEADTNGKLSGEEQAYKDWHDKVVADKDKKPLKGFVVPIVSSCAVVFSHKDYRNASVELFKFEVEEDENGASGKYALIGESVQVALPDAIDEETDQHFPCALFHLDPAEFEEGLYSIRVTFDPSKMDVIPDFVKKANIKEIEIDFLTGYQYELREMIRFAPHTPLGKIAIVSGDMISLEESLVYQFPQYLGKMQSYLTGDVDSKNISSGPLKSLTMLKGIRDATIQLGGGLLSGGIQHQMSQEGRMAVFNNISKLYWDSVKNEMPEPMKAAGELYYGVFSTKAAFDALTQLNDPSLDNYAKNLGWQALVRNKFIDTNKLDEQVQRFFVDTINRNYTALSGRVASSWFEGMSSFTGLGVNVVSTGSNVLKVYQGFKQVDDMQEKAKSANKTVGDVAFDYLDKIPVWDETRKEQGEAISKALAIVPKSGKADYIDNEKGSGIKIVFEFNSVSDELTGIKPAIEALEKALEKEKALRIEIEGHACQVDTPEVNLEVSKRRAENARDLFSESLHPRISIAAFGEFQPLYVPKNPEALNRSNEELKQNRRVEIRIYIPSLDIVFHPSRYGSQSMERARLALEKAMSDEDKAIKELSIAIFEGVVDVATYIPAVALPARGLLFLKEGATVSVSALKMLDSAFLDYHFSELQKRTDKVKEIRRLSRLHIELLKELRNTDVVLEKEVASYQELVAFLDKDETRKELLKRYQLRALAFNGLVLLLAWLGQKVTSRRSTNFSALVKEYKVQEYIDRYIARDDWSVATIAGNTMAENWINDVSMEQYRDLSSKSIYWPAPTPTLLGKPSNSPYQFKASGEVSGQFNRVFPVQTNLYDQDEDELFEEFSNNFNIQQYPITEQEIGFCRVLIQKAGAGKWFSYADWIKPNKSNRLGPYDRVKIQLVLREDYQTVVPVTLRYDRVDGLDIEGPAFSALLLPMKAEDFTNDIKGELAKYYERTVTNEEKTLTAIEFEPSYCFGKLKIKGLKPITSEGRLFWSERKYELALVGSARGGFVATEGMTPTFEKDKFARYQQFGGFRDMRYSFILKATESDKDLTLPIEYVHESTSKIAFRDLQNELIVGVHGENSQEITLDMGLGGKKTLLREKDVLVESFTLHSNEATMNTTPVIDEIKYQFAAIETESTGLVFFGGDSLINGPDVALWRKGFRWGKEGVGEKTSIYMLLVGQDFNQEMYETADLNWKSVDMSMQLAVNGGKGKQLGPTYFTSMKHVGAFSYLEKPKDKASKNSDNKDNATEKTWCIEEHINFVDAKKDNKKLADFVTKAISKISHKNDLSKTKVYTVYAMKFDLKYVAPTGRAVNGLRPFGKVIDEKFELSIGQLNQVDMKYTGGYDKKRDLVIDIPRLSDDAALADKYYADKPWVEDSVDVTANNIDKSCAEAWNKSDFNERMRWIKDWIEKQPTVVEAPNPLKATLDK</sequence>
<dbReference type="Proteomes" id="UP000190162">
    <property type="component" value="Unassembled WGS sequence"/>
</dbReference>